<dbReference type="EMBL" id="VULY01000018">
    <property type="protein sequence ID" value="MSR94082.1"/>
    <property type="molecule type" value="Genomic_DNA"/>
</dbReference>
<dbReference type="EMBL" id="VULY01000018">
    <property type="protein sequence ID" value="MSR93658.1"/>
    <property type="molecule type" value="Genomic_DNA"/>
</dbReference>
<keyword evidence="4" id="KW-1185">Reference proteome</keyword>
<gene>
    <name evidence="2" type="ORF">FYJ34_05120</name>
    <name evidence="3" type="ORF">FYJ34_07375</name>
</gene>
<organism evidence="3 4">
    <name type="scientific">Suipraeoptans intestinalis</name>
    <dbReference type="NCBI Taxonomy" id="2606628"/>
    <lineage>
        <taxon>Bacteria</taxon>
        <taxon>Bacillati</taxon>
        <taxon>Bacillota</taxon>
        <taxon>Clostridia</taxon>
        <taxon>Lachnospirales</taxon>
        <taxon>Lachnospiraceae</taxon>
        <taxon>Suipraeoptans</taxon>
    </lineage>
</organism>
<dbReference type="Proteomes" id="UP000434409">
    <property type="component" value="Unassembled WGS sequence"/>
</dbReference>
<proteinExistence type="inferred from homology"/>
<evidence type="ECO:0000313" key="2">
    <source>
        <dbReference type="EMBL" id="MSR93658.1"/>
    </source>
</evidence>
<dbReference type="InterPro" id="IPR009620">
    <property type="entry name" value="UPF0236"/>
</dbReference>
<dbReference type="AlphaFoldDB" id="A0A6N7V4H1"/>
<name>A0A6N7V4H1_9FIRM</name>
<accession>A0A6N7V4H1</accession>
<evidence type="ECO:0000256" key="1">
    <source>
        <dbReference type="ARBA" id="ARBA00006539"/>
    </source>
</evidence>
<reference evidence="3 4" key="1">
    <citation type="submission" date="2019-08" db="EMBL/GenBank/DDBJ databases">
        <title>In-depth cultivation of the pig gut microbiome towards novel bacterial diversity and tailored functional studies.</title>
        <authorList>
            <person name="Wylensek D."/>
            <person name="Hitch T.C.A."/>
            <person name="Clavel T."/>
        </authorList>
    </citation>
    <scope>NUCLEOTIDE SEQUENCE [LARGE SCALE GENOMIC DNA]</scope>
    <source>
        <strain evidence="3 4">68-1-5</strain>
    </source>
</reference>
<protein>
    <submittedName>
        <fullName evidence="3">ISLre2 family transposase</fullName>
    </submittedName>
</protein>
<comment type="similarity">
    <text evidence="1">Belongs to the UPF0236 family.</text>
</comment>
<evidence type="ECO:0000313" key="4">
    <source>
        <dbReference type="Proteomes" id="UP000434409"/>
    </source>
</evidence>
<comment type="caution">
    <text evidence="3">The sequence shown here is derived from an EMBL/GenBank/DDBJ whole genome shotgun (WGS) entry which is preliminary data.</text>
</comment>
<sequence>MMNSMIKENGVTFNQLEKNIYAWVCQIGREFTKEFLERYDRMLLEDRDKKKYRDKGGRQTTVKTVYGEVTYQRNVYEVTEEDGRKRFVYLLDETLDLDHVGLISTNMAELLVKGITELSYRECARQVSEMTGQTISAMGVWNVIQALGEKVCEDEAELTEEYKKGHVKGKREVPVLFEEADGVYIRLQGKDRKEEKQDKSEIKIGIAYEGWRKTGSDRYALENKVVVAGFSKAKEFQEYREAAIAQEFNLDEVDQRILNADGASWIKKVKDKSTCFQLDPFHRNKAVKEKIHEQAARDAVLELIKAEEIEEVFRYLEIYRNSLSDEAEIEDVEDLIRYYENNREGLVPYQSQNLNLPEPPEGLSYRNMGTMENHVWSVIAKRMKHGHRSWSKRGGNHLAKILAKKCSGKLYEVTERLRRPVFEEEKVEELYGAILMSAKAPKKDGKGYEYPAIGHVVGLNGKIQGERKRLLYMAGY</sequence>
<dbReference type="Pfam" id="PF06782">
    <property type="entry name" value="UPF0236"/>
    <property type="match status" value="1"/>
</dbReference>
<evidence type="ECO:0000313" key="3">
    <source>
        <dbReference type="EMBL" id="MSR94082.1"/>
    </source>
</evidence>
<dbReference type="NCBIfam" id="NF033529">
    <property type="entry name" value="transpos_ISLre2"/>
    <property type="match status" value="1"/>
</dbReference>